<dbReference type="EMBL" id="NPIC01000002">
    <property type="protein sequence ID" value="RDL38805.1"/>
    <property type="molecule type" value="Genomic_DNA"/>
</dbReference>
<feature type="signal peptide" evidence="1">
    <location>
        <begin position="1"/>
        <end position="19"/>
    </location>
</feature>
<dbReference type="InterPro" id="IPR057229">
    <property type="entry name" value="DUF7907"/>
</dbReference>
<evidence type="ECO:0000313" key="4">
    <source>
        <dbReference type="Proteomes" id="UP000254866"/>
    </source>
</evidence>
<evidence type="ECO:0000259" key="2">
    <source>
        <dbReference type="Pfam" id="PF25484"/>
    </source>
</evidence>
<accession>A0A370TTG0</accession>
<dbReference type="STRING" id="2656787.A0A370TTG0"/>
<comment type="caution">
    <text evidence="3">The sequence shown here is derived from an EMBL/GenBank/DDBJ whole genome shotgun (WGS) entry which is preliminary data.</text>
</comment>
<dbReference type="Proteomes" id="UP000254866">
    <property type="component" value="Unassembled WGS sequence"/>
</dbReference>
<keyword evidence="4" id="KW-1185">Reference proteome</keyword>
<evidence type="ECO:0000256" key="1">
    <source>
        <dbReference type="SAM" id="SignalP"/>
    </source>
</evidence>
<feature type="chain" id="PRO_5016828322" description="DUF7907 domain-containing protein" evidence="1">
    <location>
        <begin position="20"/>
        <end position="190"/>
    </location>
</feature>
<dbReference type="GeneID" id="43595994"/>
<evidence type="ECO:0000313" key="3">
    <source>
        <dbReference type="EMBL" id="RDL38805.1"/>
    </source>
</evidence>
<dbReference type="OrthoDB" id="3515453at2759"/>
<protein>
    <recommendedName>
        <fullName evidence="2">DUF7907 domain-containing protein</fullName>
    </recommendedName>
</protein>
<keyword evidence="1" id="KW-0732">Signal</keyword>
<feature type="domain" description="DUF7907" evidence="2">
    <location>
        <begin position="34"/>
        <end position="182"/>
    </location>
</feature>
<sequence length="190" mass="20645">MRASLIASVLALAISQVTADYNQSAPFTIILLSQNSTLNGASLAACHEGAAIEGLCLAGGKFGEATQFTYNTSSPDDKTGILAYQLIGGNFNVSCPMQFSYSPSSNVAMPIIIPGTTSTLVGFDRIGRMFVMRYQDDTQPLPNNEETPQFRWYICQTYYGYPYQTLVWTVGIKAPQNPTCVSAQPVRVFV</sequence>
<dbReference type="RefSeq" id="XP_031871461.1">
    <property type="nucleotide sequence ID" value="XM_032011768.1"/>
</dbReference>
<gene>
    <name evidence="3" type="ORF">BP5553_03145</name>
</gene>
<reference evidence="3 4" key="1">
    <citation type="journal article" date="2018" name="IMA Fungus">
        <title>IMA Genome-F 9: Draft genome sequence of Annulohypoxylon stygium, Aspergillus mulundensis, Berkeleyomyces basicola (syn. Thielaviopsis basicola), Ceratocystis smalleyi, two Cercospora beticola strains, Coleophoma cylindrospora, Fusarium fracticaudum, Phialophora cf. hyalina, and Morchella septimelata.</title>
        <authorList>
            <person name="Wingfield B.D."/>
            <person name="Bills G.F."/>
            <person name="Dong Y."/>
            <person name="Huang W."/>
            <person name="Nel W.J."/>
            <person name="Swalarsk-Parry B.S."/>
            <person name="Vaghefi N."/>
            <person name="Wilken P.M."/>
            <person name="An Z."/>
            <person name="de Beer Z.W."/>
            <person name="De Vos L."/>
            <person name="Chen L."/>
            <person name="Duong T.A."/>
            <person name="Gao Y."/>
            <person name="Hammerbacher A."/>
            <person name="Kikkert J.R."/>
            <person name="Li Y."/>
            <person name="Li H."/>
            <person name="Li K."/>
            <person name="Li Q."/>
            <person name="Liu X."/>
            <person name="Ma X."/>
            <person name="Naidoo K."/>
            <person name="Pethybridge S.J."/>
            <person name="Sun J."/>
            <person name="Steenkamp E.T."/>
            <person name="van der Nest M.A."/>
            <person name="van Wyk S."/>
            <person name="Wingfield M.J."/>
            <person name="Xiong C."/>
            <person name="Yue Q."/>
            <person name="Zhang X."/>
        </authorList>
    </citation>
    <scope>NUCLEOTIDE SEQUENCE [LARGE SCALE GENOMIC DNA]</scope>
    <source>
        <strain evidence="3 4">BP 5553</strain>
    </source>
</reference>
<name>A0A370TTG0_9HELO</name>
<dbReference type="AlphaFoldDB" id="A0A370TTG0"/>
<proteinExistence type="predicted"/>
<organism evidence="3 4">
    <name type="scientific">Venustampulla echinocandica</name>
    <dbReference type="NCBI Taxonomy" id="2656787"/>
    <lineage>
        <taxon>Eukaryota</taxon>
        <taxon>Fungi</taxon>
        <taxon>Dikarya</taxon>
        <taxon>Ascomycota</taxon>
        <taxon>Pezizomycotina</taxon>
        <taxon>Leotiomycetes</taxon>
        <taxon>Helotiales</taxon>
        <taxon>Pleuroascaceae</taxon>
        <taxon>Venustampulla</taxon>
    </lineage>
</organism>
<dbReference type="Pfam" id="PF25484">
    <property type="entry name" value="DUF7907"/>
    <property type="match status" value="1"/>
</dbReference>